<evidence type="ECO:0000256" key="1">
    <source>
        <dbReference type="ARBA" id="ARBA00022669"/>
    </source>
</evidence>
<dbReference type="SMART" id="SM00257">
    <property type="entry name" value="LysM"/>
    <property type="match status" value="1"/>
</dbReference>
<proteinExistence type="predicted"/>
<keyword evidence="3" id="KW-0732">Signal</keyword>
<accession>A0A7J6WRQ5</accession>
<keyword evidence="1" id="KW-0147">Chitin-binding</keyword>
<name>A0A7J6WRQ5_THATH</name>
<sequence length="88" mass="9484">MAKIMNLILLISLLLAISMAEGRTLFGKKKISSVVDCEDIYGVQAGDTCSGIVQEFSLTAEFFSDINPNLNCDNLFVGEWVCTSGSVS</sequence>
<gene>
    <name evidence="5" type="ORF">FRX31_010826</name>
</gene>
<dbReference type="Gene3D" id="3.10.350.10">
    <property type="entry name" value="LysM domain"/>
    <property type="match status" value="1"/>
</dbReference>
<dbReference type="GO" id="GO:0008061">
    <property type="term" value="F:chitin binding"/>
    <property type="evidence" value="ECO:0007669"/>
    <property type="project" value="UniProtKB-KW"/>
</dbReference>
<dbReference type="InterPro" id="IPR052210">
    <property type="entry name" value="LysM1-like"/>
</dbReference>
<dbReference type="PANTHER" id="PTHR34997:SF1">
    <property type="entry name" value="PEPTIDOGLYCAN-BINDING LYSIN DOMAIN"/>
    <property type="match status" value="1"/>
</dbReference>
<evidence type="ECO:0000313" key="5">
    <source>
        <dbReference type="EMBL" id="KAF5199588.1"/>
    </source>
</evidence>
<evidence type="ECO:0000259" key="4">
    <source>
        <dbReference type="PROSITE" id="PS51782"/>
    </source>
</evidence>
<comment type="caution">
    <text evidence="5">The sequence shown here is derived from an EMBL/GenBank/DDBJ whole genome shotgun (WGS) entry which is preliminary data.</text>
</comment>
<evidence type="ECO:0000313" key="6">
    <source>
        <dbReference type="Proteomes" id="UP000554482"/>
    </source>
</evidence>
<dbReference type="SUPFAM" id="SSF54106">
    <property type="entry name" value="LysM domain"/>
    <property type="match status" value="1"/>
</dbReference>
<organism evidence="5 6">
    <name type="scientific">Thalictrum thalictroides</name>
    <name type="common">Rue-anemone</name>
    <name type="synonym">Anemone thalictroides</name>
    <dbReference type="NCBI Taxonomy" id="46969"/>
    <lineage>
        <taxon>Eukaryota</taxon>
        <taxon>Viridiplantae</taxon>
        <taxon>Streptophyta</taxon>
        <taxon>Embryophyta</taxon>
        <taxon>Tracheophyta</taxon>
        <taxon>Spermatophyta</taxon>
        <taxon>Magnoliopsida</taxon>
        <taxon>Ranunculales</taxon>
        <taxon>Ranunculaceae</taxon>
        <taxon>Thalictroideae</taxon>
        <taxon>Thalictrum</taxon>
    </lineage>
</organism>
<dbReference type="OrthoDB" id="1921017at2759"/>
<dbReference type="InterPro" id="IPR018392">
    <property type="entry name" value="LysM"/>
</dbReference>
<dbReference type="PANTHER" id="PTHR34997">
    <property type="entry name" value="AM15"/>
    <property type="match status" value="1"/>
</dbReference>
<evidence type="ECO:0000256" key="2">
    <source>
        <dbReference type="ARBA" id="ARBA00023026"/>
    </source>
</evidence>
<dbReference type="Pfam" id="PF01476">
    <property type="entry name" value="LysM"/>
    <property type="match status" value="1"/>
</dbReference>
<dbReference type="Proteomes" id="UP000554482">
    <property type="component" value="Unassembled WGS sequence"/>
</dbReference>
<feature type="chain" id="PRO_5029674440" description="LysM domain-containing protein" evidence="3">
    <location>
        <begin position="23"/>
        <end position="88"/>
    </location>
</feature>
<dbReference type="CDD" id="cd00118">
    <property type="entry name" value="LysM"/>
    <property type="match status" value="1"/>
</dbReference>
<keyword evidence="2" id="KW-0843">Virulence</keyword>
<feature type="signal peptide" evidence="3">
    <location>
        <begin position="1"/>
        <end position="22"/>
    </location>
</feature>
<feature type="domain" description="LysM" evidence="4">
    <location>
        <begin position="39"/>
        <end position="83"/>
    </location>
</feature>
<evidence type="ECO:0000256" key="3">
    <source>
        <dbReference type="SAM" id="SignalP"/>
    </source>
</evidence>
<reference evidence="5 6" key="1">
    <citation type="submission" date="2020-06" db="EMBL/GenBank/DDBJ databases">
        <title>Transcriptomic and genomic resources for Thalictrum thalictroides and T. hernandezii: Facilitating candidate gene discovery in an emerging model plant lineage.</title>
        <authorList>
            <person name="Arias T."/>
            <person name="Riano-Pachon D.M."/>
            <person name="Di Stilio V.S."/>
        </authorList>
    </citation>
    <scope>NUCLEOTIDE SEQUENCE [LARGE SCALE GENOMIC DNA]</scope>
    <source>
        <strain evidence="6">cv. WT478/WT964</strain>
        <tissue evidence="5">Leaves</tissue>
    </source>
</reference>
<dbReference type="PROSITE" id="PS51782">
    <property type="entry name" value="LYSM"/>
    <property type="match status" value="1"/>
</dbReference>
<protein>
    <recommendedName>
        <fullName evidence="4">LysM domain-containing protein</fullName>
    </recommendedName>
</protein>
<dbReference type="AlphaFoldDB" id="A0A7J6WRQ5"/>
<keyword evidence="6" id="KW-1185">Reference proteome</keyword>
<dbReference type="EMBL" id="JABWDY010011734">
    <property type="protein sequence ID" value="KAF5199588.1"/>
    <property type="molecule type" value="Genomic_DNA"/>
</dbReference>
<dbReference type="InterPro" id="IPR036779">
    <property type="entry name" value="LysM_dom_sf"/>
</dbReference>